<evidence type="ECO:0000313" key="2">
    <source>
        <dbReference type="EnsemblMetazoa" id="G28214.1:cds"/>
    </source>
</evidence>
<proteinExistence type="predicted"/>
<feature type="region of interest" description="Disordered" evidence="1">
    <location>
        <begin position="91"/>
        <end position="111"/>
    </location>
</feature>
<dbReference type="AlphaFoldDB" id="A0A8W8LJ71"/>
<name>A0A8W8LJ71_MAGGI</name>
<evidence type="ECO:0000256" key="1">
    <source>
        <dbReference type="SAM" id="MobiDB-lite"/>
    </source>
</evidence>
<sequence length="111" mass="12410">MEEEGGTTDTATTENSLHKHEKDSGVGRTDESTRNNESSEQTQSALILRPRHPSSVGRSKTTVMTVLSNEVTDVTDYSNECDSFRAHLESRCANEMEGSPHKNSKRKERQK</sequence>
<feature type="region of interest" description="Disordered" evidence="1">
    <location>
        <begin position="1"/>
        <end position="61"/>
    </location>
</feature>
<feature type="compositionally biased region" description="Basic and acidic residues" evidence="1">
    <location>
        <begin position="16"/>
        <end position="34"/>
    </location>
</feature>
<protein>
    <submittedName>
        <fullName evidence="2">Uncharacterized protein</fullName>
    </submittedName>
</protein>
<evidence type="ECO:0000313" key="3">
    <source>
        <dbReference type="Proteomes" id="UP000005408"/>
    </source>
</evidence>
<organism evidence="2 3">
    <name type="scientific">Magallana gigas</name>
    <name type="common">Pacific oyster</name>
    <name type="synonym">Crassostrea gigas</name>
    <dbReference type="NCBI Taxonomy" id="29159"/>
    <lineage>
        <taxon>Eukaryota</taxon>
        <taxon>Metazoa</taxon>
        <taxon>Spiralia</taxon>
        <taxon>Lophotrochozoa</taxon>
        <taxon>Mollusca</taxon>
        <taxon>Bivalvia</taxon>
        <taxon>Autobranchia</taxon>
        <taxon>Pteriomorphia</taxon>
        <taxon>Ostreida</taxon>
        <taxon>Ostreoidea</taxon>
        <taxon>Ostreidae</taxon>
        <taxon>Magallana</taxon>
    </lineage>
</organism>
<feature type="compositionally biased region" description="Basic and acidic residues" evidence="1">
    <location>
        <begin position="91"/>
        <end position="100"/>
    </location>
</feature>
<accession>A0A8W8LJ71</accession>
<feature type="compositionally biased region" description="Polar residues" evidence="1">
    <location>
        <begin position="35"/>
        <end position="45"/>
    </location>
</feature>
<feature type="compositionally biased region" description="Basic residues" evidence="1">
    <location>
        <begin position="102"/>
        <end position="111"/>
    </location>
</feature>
<keyword evidence="3" id="KW-1185">Reference proteome</keyword>
<reference evidence="2" key="1">
    <citation type="submission" date="2022-08" db="UniProtKB">
        <authorList>
            <consortium name="EnsemblMetazoa"/>
        </authorList>
    </citation>
    <scope>IDENTIFICATION</scope>
    <source>
        <strain evidence="2">05x7-T-G4-1.051#20</strain>
    </source>
</reference>
<dbReference type="EnsemblMetazoa" id="G28214.1">
    <property type="protein sequence ID" value="G28214.1:cds"/>
    <property type="gene ID" value="G28214"/>
</dbReference>
<dbReference type="Proteomes" id="UP000005408">
    <property type="component" value="Unassembled WGS sequence"/>
</dbReference>